<reference evidence="1" key="1">
    <citation type="submission" date="2019-04" db="EMBL/GenBank/DDBJ databases">
        <title>Microbes associate with the intestines of laboratory mice.</title>
        <authorList>
            <person name="Navarre W."/>
            <person name="Wong E."/>
            <person name="Huang K."/>
            <person name="Tropini C."/>
            <person name="Ng K."/>
            <person name="Yu B."/>
        </authorList>
    </citation>
    <scope>NUCLEOTIDE SEQUENCE</scope>
    <source>
        <strain evidence="1">NM09_H32</strain>
    </source>
</reference>
<name>A0AC61R677_9FIRM</name>
<dbReference type="EMBL" id="SRYG01000019">
    <property type="protein sequence ID" value="TGY65343.1"/>
    <property type="molecule type" value="Genomic_DNA"/>
</dbReference>
<proteinExistence type="predicted"/>
<dbReference type="Proteomes" id="UP000308836">
    <property type="component" value="Unassembled WGS sequence"/>
</dbReference>
<evidence type="ECO:0000313" key="2">
    <source>
        <dbReference type="Proteomes" id="UP000308836"/>
    </source>
</evidence>
<sequence length="303" mass="31231">MNTFACVDIGGTAIKYGILRADGTIVEKTETPTQAHLGGVALAGKVKGLVEALIKKDPAIAGVAISSAGVVDSEKGCIIHASDAIPGYIGVDYKEVVERPLGLPVEVENDVNCAGLAEAKSGAGQGASSMLMLTIGTGIGGCFIENGQLLNGSCFSACEVGYIPIDGVPFQDAGATTALVRDVANRKGEPEEEWNGKRIFALADAGDADCVAAVDTMCEVLGQGMAMISFVLNPEKIVLGGGIMAQGEKMRDRLERAFAAHTIPLIAKNTKIAFAGHANDAGMQGALVHFLNKHPELGGENHG</sequence>
<organism evidence="1 2">
    <name type="scientific">Dubosiella muris</name>
    <dbReference type="NCBI Taxonomy" id="3038133"/>
    <lineage>
        <taxon>Bacteria</taxon>
        <taxon>Bacillati</taxon>
        <taxon>Bacillota</taxon>
        <taxon>Erysipelotrichia</taxon>
        <taxon>Erysipelotrichales</taxon>
        <taxon>Erysipelotrichaceae</taxon>
        <taxon>Dubosiella</taxon>
    </lineage>
</organism>
<accession>A0AC61R677</accession>
<keyword evidence="2" id="KW-1185">Reference proteome</keyword>
<protein>
    <submittedName>
        <fullName evidence="1">ROK family protein</fullName>
    </submittedName>
</protein>
<gene>
    <name evidence="1" type="ORF">E5336_09290</name>
</gene>
<evidence type="ECO:0000313" key="1">
    <source>
        <dbReference type="EMBL" id="TGY65343.1"/>
    </source>
</evidence>
<comment type="caution">
    <text evidence="1">The sequence shown here is derived from an EMBL/GenBank/DDBJ whole genome shotgun (WGS) entry which is preliminary data.</text>
</comment>